<comment type="caution">
    <text evidence="7">The sequence shown here is derived from an EMBL/GenBank/DDBJ whole genome shotgun (WGS) entry which is preliminary data.</text>
</comment>
<keyword evidence="3" id="KW-0731">Sigma factor</keyword>
<feature type="domain" description="RNA polymerase sigma factor 70 region 4 type 2" evidence="6">
    <location>
        <begin position="113"/>
        <end position="163"/>
    </location>
</feature>
<organism evidence="7 8">
    <name type="scientific">Spongiactinospora gelatinilytica</name>
    <dbReference type="NCBI Taxonomy" id="2666298"/>
    <lineage>
        <taxon>Bacteria</taxon>
        <taxon>Bacillati</taxon>
        <taxon>Actinomycetota</taxon>
        <taxon>Actinomycetes</taxon>
        <taxon>Streptosporangiales</taxon>
        <taxon>Streptosporangiaceae</taxon>
        <taxon>Spongiactinospora</taxon>
    </lineage>
</organism>
<dbReference type="GO" id="GO:0016987">
    <property type="term" value="F:sigma factor activity"/>
    <property type="evidence" value="ECO:0007669"/>
    <property type="project" value="UniProtKB-KW"/>
</dbReference>
<evidence type="ECO:0000256" key="1">
    <source>
        <dbReference type="ARBA" id="ARBA00010641"/>
    </source>
</evidence>
<dbReference type="InterPro" id="IPR052704">
    <property type="entry name" value="ECF_Sigma-70_Domain"/>
</dbReference>
<gene>
    <name evidence="7" type="ORF">C1I98_25120</name>
</gene>
<protein>
    <submittedName>
        <fullName evidence="7">Uncharacterized protein</fullName>
    </submittedName>
</protein>
<keyword evidence="2" id="KW-0805">Transcription regulation</keyword>
<dbReference type="InterPro" id="IPR013325">
    <property type="entry name" value="RNA_pol_sigma_r2"/>
</dbReference>
<dbReference type="GO" id="GO:0006352">
    <property type="term" value="P:DNA-templated transcription initiation"/>
    <property type="evidence" value="ECO:0007669"/>
    <property type="project" value="InterPro"/>
</dbReference>
<proteinExistence type="inferred from homology"/>
<reference evidence="7 8" key="1">
    <citation type="submission" date="2018-01" db="EMBL/GenBank/DDBJ databases">
        <title>Draft genome sequence of Sphaerisporangium sp. 7K107.</title>
        <authorList>
            <person name="Sahin N."/>
            <person name="Saygin H."/>
            <person name="Ay H."/>
        </authorList>
    </citation>
    <scope>NUCLEOTIDE SEQUENCE [LARGE SCALE GENOMIC DNA]</scope>
    <source>
        <strain evidence="7 8">7K107</strain>
    </source>
</reference>
<dbReference type="EMBL" id="POUA01000228">
    <property type="protein sequence ID" value="PZG37936.1"/>
    <property type="molecule type" value="Genomic_DNA"/>
</dbReference>
<evidence type="ECO:0000256" key="4">
    <source>
        <dbReference type="ARBA" id="ARBA00023163"/>
    </source>
</evidence>
<comment type="similarity">
    <text evidence="1">Belongs to the sigma-70 factor family. ECF subfamily.</text>
</comment>
<dbReference type="Proteomes" id="UP000248544">
    <property type="component" value="Unassembled WGS sequence"/>
</dbReference>
<name>A0A2W2FKU0_9ACTN</name>
<dbReference type="InterPro" id="IPR013324">
    <property type="entry name" value="RNA_pol_sigma_r3/r4-like"/>
</dbReference>
<dbReference type="SUPFAM" id="SSF88659">
    <property type="entry name" value="Sigma3 and sigma4 domains of RNA polymerase sigma factors"/>
    <property type="match status" value="1"/>
</dbReference>
<feature type="domain" description="RNA polymerase sigma-70 region 2" evidence="5">
    <location>
        <begin position="21"/>
        <end position="57"/>
    </location>
</feature>
<evidence type="ECO:0000313" key="8">
    <source>
        <dbReference type="Proteomes" id="UP000248544"/>
    </source>
</evidence>
<dbReference type="Gene3D" id="1.10.10.10">
    <property type="entry name" value="Winged helix-like DNA-binding domain superfamily/Winged helix DNA-binding domain"/>
    <property type="match status" value="1"/>
</dbReference>
<keyword evidence="8" id="KW-1185">Reference proteome</keyword>
<evidence type="ECO:0000256" key="2">
    <source>
        <dbReference type="ARBA" id="ARBA00023015"/>
    </source>
</evidence>
<dbReference type="Pfam" id="PF08281">
    <property type="entry name" value="Sigma70_r4_2"/>
    <property type="match status" value="1"/>
</dbReference>
<dbReference type="InterPro" id="IPR036388">
    <property type="entry name" value="WH-like_DNA-bd_sf"/>
</dbReference>
<dbReference type="AlphaFoldDB" id="A0A2W2FKU0"/>
<dbReference type="Pfam" id="PF04542">
    <property type="entry name" value="Sigma70_r2"/>
    <property type="match status" value="1"/>
</dbReference>
<sequence length="178" mass="19405">MAEHSSENQPLEGDRDTTEAFQQHVPLLYSVAYSMLGDTMEAEKVVQETHARWLARPPEEAGRPVGLTALTTVLSLVRLRTAQDTGESHLGPWLPEPVRNDSDLSLAESVSAALAAVLDALEHAERTVFLLHHGFGLPYADIAALTGRAEPSVRVIGARAEAKIRCEPRSMNCRRDGS</sequence>
<evidence type="ECO:0000259" key="6">
    <source>
        <dbReference type="Pfam" id="PF08281"/>
    </source>
</evidence>
<dbReference type="PANTHER" id="PTHR30173">
    <property type="entry name" value="SIGMA 19 FACTOR"/>
    <property type="match status" value="1"/>
</dbReference>
<evidence type="ECO:0000256" key="3">
    <source>
        <dbReference type="ARBA" id="ARBA00023082"/>
    </source>
</evidence>
<dbReference type="InterPro" id="IPR007627">
    <property type="entry name" value="RNA_pol_sigma70_r2"/>
</dbReference>
<dbReference type="SUPFAM" id="SSF88946">
    <property type="entry name" value="Sigma2 domain of RNA polymerase sigma factors"/>
    <property type="match status" value="1"/>
</dbReference>
<keyword evidence="4" id="KW-0804">Transcription</keyword>
<dbReference type="PANTHER" id="PTHR30173:SF43">
    <property type="entry name" value="ECF RNA POLYMERASE SIGMA FACTOR SIGI-RELATED"/>
    <property type="match status" value="1"/>
</dbReference>
<dbReference type="RefSeq" id="WP_111169897.1">
    <property type="nucleotide sequence ID" value="NZ_POUA01000228.1"/>
</dbReference>
<dbReference type="Gene3D" id="1.10.1740.10">
    <property type="match status" value="1"/>
</dbReference>
<dbReference type="GO" id="GO:0003677">
    <property type="term" value="F:DNA binding"/>
    <property type="evidence" value="ECO:0007669"/>
    <property type="project" value="InterPro"/>
</dbReference>
<dbReference type="InterPro" id="IPR013249">
    <property type="entry name" value="RNA_pol_sigma70_r4_t2"/>
</dbReference>
<evidence type="ECO:0000313" key="7">
    <source>
        <dbReference type="EMBL" id="PZG37936.1"/>
    </source>
</evidence>
<evidence type="ECO:0000259" key="5">
    <source>
        <dbReference type="Pfam" id="PF04542"/>
    </source>
</evidence>
<accession>A0A2W2FKU0</accession>